<reference evidence="4 5" key="1">
    <citation type="submission" date="2017-12" db="EMBL/GenBank/DDBJ databases">
        <authorList>
            <person name="Paulsen S."/>
            <person name="Gram L.K."/>
        </authorList>
    </citation>
    <scope>NUCLEOTIDE SEQUENCE [LARGE SCALE GENOMIC DNA]</scope>
    <source>
        <strain evidence="3 5">S2231</strain>
        <strain evidence="2 4">S2233</strain>
    </source>
</reference>
<reference evidence="3" key="3">
    <citation type="submission" date="2019-09" db="EMBL/GenBank/DDBJ databases">
        <title>Co-occurence of chitin degradation, pigmentation and bioactivity in marine Pseudoalteromonas.</title>
        <authorList>
            <person name="Sonnenschein E.C."/>
            <person name="Bech P.K."/>
        </authorList>
    </citation>
    <scope>NUCLEOTIDE SEQUENCE</scope>
    <source>
        <strain evidence="3">S2231</strain>
        <strain evidence="4">S2233</strain>
    </source>
</reference>
<organism evidence="3 5">
    <name type="scientific">Pseudoalteromonas citrea</name>
    <dbReference type="NCBI Taxonomy" id="43655"/>
    <lineage>
        <taxon>Bacteria</taxon>
        <taxon>Pseudomonadati</taxon>
        <taxon>Pseudomonadota</taxon>
        <taxon>Gammaproteobacteria</taxon>
        <taxon>Alteromonadales</taxon>
        <taxon>Pseudoalteromonadaceae</taxon>
        <taxon>Pseudoalteromonas</taxon>
    </lineage>
</organism>
<dbReference type="Proteomes" id="UP000305730">
    <property type="component" value="Unassembled WGS sequence"/>
</dbReference>
<dbReference type="AlphaFoldDB" id="A0A5S3XPU8"/>
<evidence type="ECO:0000256" key="1">
    <source>
        <dbReference type="SAM" id="SignalP"/>
    </source>
</evidence>
<dbReference type="EMBL" id="PNCK01000091">
    <property type="protein sequence ID" value="TMP40149.1"/>
    <property type="molecule type" value="Genomic_DNA"/>
</dbReference>
<gene>
    <name evidence="3" type="ORF">CWB96_14530</name>
    <name evidence="2" type="ORF">CWB97_19870</name>
</gene>
<name>A0A5S3XPU8_9GAMM</name>
<protein>
    <submittedName>
        <fullName evidence="3">Uncharacterized protein</fullName>
    </submittedName>
</protein>
<sequence length="357" mass="39458">MKRLLPMVLFALASTSVCSAEISGNSNWYIDDCHDCSDGILKNGIRALTGEHSGEAIPENVPAYVKKRAELRFAEYVAVSKSGEKPSKETIDSYGSFNFFTYLNVHTGVAKKYYQEHDGVNNYIVAMTPKAHEHTLAKHKAEAYRFQQLLQDGVQAELNSFNGQINIYSDDYSSHAESCNTASKYFTSSYCRDMYNRAIREVSEQPSLAGFKRGLTSALSNFSIMKDVEFASVMYKGDDKASFRVVTPFPNESVLEIETSVSLSGAVSSKGAPAFSRTPSGTHMNKFLADIRGNKWSGAAIDAEEVGDVYERDGYTCVERSAFVANYQYKVVVKGNGDVWLVPANEFASQVSMVCSR</sequence>
<evidence type="ECO:0000313" key="2">
    <source>
        <dbReference type="EMBL" id="TMP40149.1"/>
    </source>
</evidence>
<proteinExistence type="predicted"/>
<dbReference type="Proteomes" id="UP000307706">
    <property type="component" value="Unassembled WGS sequence"/>
</dbReference>
<reference evidence="5" key="2">
    <citation type="submission" date="2019-06" db="EMBL/GenBank/DDBJ databases">
        <title>Co-occurence of chitin degradation, pigmentation and bioactivity in marine Pseudoalteromonas.</title>
        <authorList>
            <person name="Sonnenschein E.C."/>
            <person name="Bech P.K."/>
        </authorList>
    </citation>
    <scope>NUCLEOTIDE SEQUENCE [LARGE SCALE GENOMIC DNA]</scope>
    <source>
        <strain evidence="5">S2231</strain>
        <strain evidence="2">S2233</strain>
    </source>
</reference>
<accession>A0A5S3XPU8</accession>
<keyword evidence="1" id="KW-0732">Signal</keyword>
<dbReference type="RefSeq" id="WP_138598347.1">
    <property type="nucleotide sequence ID" value="NZ_PNCK01000091.1"/>
</dbReference>
<evidence type="ECO:0000313" key="4">
    <source>
        <dbReference type="Proteomes" id="UP000305730"/>
    </source>
</evidence>
<keyword evidence="4" id="KW-1185">Reference proteome</keyword>
<evidence type="ECO:0000313" key="3">
    <source>
        <dbReference type="EMBL" id="TMP56863.1"/>
    </source>
</evidence>
<dbReference type="EMBL" id="PNCL01000079">
    <property type="protein sequence ID" value="TMP56863.1"/>
    <property type="molecule type" value="Genomic_DNA"/>
</dbReference>
<feature type="signal peptide" evidence="1">
    <location>
        <begin position="1"/>
        <end position="19"/>
    </location>
</feature>
<feature type="chain" id="PRO_5024336996" evidence="1">
    <location>
        <begin position="20"/>
        <end position="357"/>
    </location>
</feature>
<comment type="caution">
    <text evidence="3">The sequence shown here is derived from an EMBL/GenBank/DDBJ whole genome shotgun (WGS) entry which is preliminary data.</text>
</comment>
<evidence type="ECO:0000313" key="5">
    <source>
        <dbReference type="Proteomes" id="UP000307706"/>
    </source>
</evidence>